<evidence type="ECO:0000313" key="2">
    <source>
        <dbReference type="Proteomes" id="UP000054337"/>
    </source>
</evidence>
<dbReference type="EMBL" id="KI968709">
    <property type="protein sequence ID" value="EUN29959.1"/>
    <property type="molecule type" value="Genomic_DNA"/>
</dbReference>
<proteinExistence type="predicted"/>
<organism evidence="1 2">
    <name type="scientific">Bipolaris victoriae (strain FI3)</name>
    <name type="common">Victoria blight of oats agent</name>
    <name type="synonym">Cochliobolus victoriae</name>
    <dbReference type="NCBI Taxonomy" id="930091"/>
    <lineage>
        <taxon>Eukaryota</taxon>
        <taxon>Fungi</taxon>
        <taxon>Dikarya</taxon>
        <taxon>Ascomycota</taxon>
        <taxon>Pezizomycotina</taxon>
        <taxon>Dothideomycetes</taxon>
        <taxon>Pleosporomycetidae</taxon>
        <taxon>Pleosporales</taxon>
        <taxon>Pleosporineae</taxon>
        <taxon>Pleosporaceae</taxon>
        <taxon>Bipolaris</taxon>
    </lineage>
</organism>
<protein>
    <submittedName>
        <fullName evidence="1">Uncharacterized protein</fullName>
    </submittedName>
</protein>
<gene>
    <name evidence="1" type="ORF">COCVIDRAFT_13611</name>
</gene>
<accession>W7ES44</accession>
<reference evidence="1 2" key="1">
    <citation type="journal article" date="2013" name="PLoS Genet.">
        <title>Comparative genome structure, secondary metabolite, and effector coding capacity across Cochliobolus pathogens.</title>
        <authorList>
            <person name="Condon B.J."/>
            <person name="Leng Y."/>
            <person name="Wu D."/>
            <person name="Bushley K.E."/>
            <person name="Ohm R.A."/>
            <person name="Otillar R."/>
            <person name="Martin J."/>
            <person name="Schackwitz W."/>
            <person name="Grimwood J."/>
            <person name="MohdZainudin N."/>
            <person name="Xue C."/>
            <person name="Wang R."/>
            <person name="Manning V.A."/>
            <person name="Dhillon B."/>
            <person name="Tu Z.J."/>
            <person name="Steffenson B.J."/>
            <person name="Salamov A."/>
            <person name="Sun H."/>
            <person name="Lowry S."/>
            <person name="LaButti K."/>
            <person name="Han J."/>
            <person name="Copeland A."/>
            <person name="Lindquist E."/>
            <person name="Barry K."/>
            <person name="Schmutz J."/>
            <person name="Baker S.E."/>
            <person name="Ciuffetti L.M."/>
            <person name="Grigoriev I.V."/>
            <person name="Zhong S."/>
            <person name="Turgeon B.G."/>
        </authorList>
    </citation>
    <scope>NUCLEOTIDE SEQUENCE [LARGE SCALE GENOMIC DNA]</scope>
    <source>
        <strain evidence="1 2">FI3</strain>
    </source>
</reference>
<dbReference type="OrthoDB" id="10275696at2759"/>
<dbReference type="GeneID" id="26251352"/>
<name>W7ES44_BIPV3</name>
<evidence type="ECO:0000313" key="1">
    <source>
        <dbReference type="EMBL" id="EUN29959.1"/>
    </source>
</evidence>
<dbReference type="AlphaFoldDB" id="W7ES44"/>
<dbReference type="RefSeq" id="XP_014559436.1">
    <property type="nucleotide sequence ID" value="XM_014703950.1"/>
</dbReference>
<sequence length="142" mass="15366">MAGMNLIKKFHPLCDVPAFGGLRHVSGLPPSHATGAVVVMAQRTMASWHTTKEKVRMRSSATVWGHLANDTRPADRGAGRQYCTHREAQAIAHFGMVATAIRPSGETGSIANENAWLSNKNLAAVSAPLRPLVWSRNPNACW</sequence>
<dbReference type="HOGENOM" id="CLU_1834805_0_0_1"/>
<dbReference type="Proteomes" id="UP000054337">
    <property type="component" value="Unassembled WGS sequence"/>
</dbReference>
<keyword evidence="2" id="KW-1185">Reference proteome</keyword>